<dbReference type="Pfam" id="PF00528">
    <property type="entry name" value="BPD_transp_1"/>
    <property type="match status" value="1"/>
</dbReference>
<keyword evidence="2 7" id="KW-0813">Transport</keyword>
<feature type="transmembrane region" description="Helical" evidence="7">
    <location>
        <begin position="283"/>
        <end position="310"/>
    </location>
</feature>
<keyword evidence="4 7" id="KW-0812">Transmembrane</keyword>
<feature type="domain" description="ABC transmembrane type-1" evidence="8">
    <location>
        <begin position="98"/>
        <end position="303"/>
    </location>
</feature>
<keyword evidence="5 7" id="KW-1133">Transmembrane helix</keyword>
<dbReference type="PANTHER" id="PTHR43163">
    <property type="entry name" value="DIPEPTIDE TRANSPORT SYSTEM PERMEASE PROTEIN DPPB-RELATED"/>
    <property type="match status" value="1"/>
</dbReference>
<dbReference type="InterPro" id="IPR035906">
    <property type="entry name" value="MetI-like_sf"/>
</dbReference>
<feature type="transmembrane region" description="Helical" evidence="7">
    <location>
        <begin position="134"/>
        <end position="160"/>
    </location>
</feature>
<keyword evidence="3" id="KW-1003">Cell membrane</keyword>
<evidence type="ECO:0000313" key="9">
    <source>
        <dbReference type="EMBL" id="GAA1915626.1"/>
    </source>
</evidence>
<dbReference type="InterPro" id="IPR045621">
    <property type="entry name" value="BPD_transp_1_N"/>
</dbReference>
<protein>
    <submittedName>
        <fullName evidence="9">ABC transporter permease</fullName>
    </submittedName>
</protein>
<evidence type="ECO:0000256" key="1">
    <source>
        <dbReference type="ARBA" id="ARBA00004651"/>
    </source>
</evidence>
<feature type="transmembrane region" description="Helical" evidence="7">
    <location>
        <begin position="12"/>
        <end position="33"/>
    </location>
</feature>
<evidence type="ECO:0000259" key="8">
    <source>
        <dbReference type="PROSITE" id="PS50928"/>
    </source>
</evidence>
<evidence type="ECO:0000256" key="7">
    <source>
        <dbReference type="RuleBase" id="RU363032"/>
    </source>
</evidence>
<evidence type="ECO:0000256" key="3">
    <source>
        <dbReference type="ARBA" id="ARBA00022475"/>
    </source>
</evidence>
<dbReference type="InterPro" id="IPR000515">
    <property type="entry name" value="MetI-like"/>
</dbReference>
<evidence type="ECO:0000256" key="6">
    <source>
        <dbReference type="ARBA" id="ARBA00023136"/>
    </source>
</evidence>
<dbReference type="SUPFAM" id="SSF161098">
    <property type="entry name" value="MetI-like"/>
    <property type="match status" value="1"/>
</dbReference>
<feature type="transmembrane region" description="Helical" evidence="7">
    <location>
        <begin position="238"/>
        <end position="258"/>
    </location>
</feature>
<name>A0ABN2P9J7_9MICO</name>
<feature type="transmembrane region" description="Helical" evidence="7">
    <location>
        <begin position="100"/>
        <end position="122"/>
    </location>
</feature>
<gene>
    <name evidence="9" type="ORF">GCM10009775_05170</name>
</gene>
<evidence type="ECO:0000256" key="4">
    <source>
        <dbReference type="ARBA" id="ARBA00022692"/>
    </source>
</evidence>
<accession>A0ABN2P9J7</accession>
<evidence type="ECO:0000313" key="10">
    <source>
        <dbReference type="Proteomes" id="UP001501343"/>
    </source>
</evidence>
<dbReference type="Pfam" id="PF19300">
    <property type="entry name" value="BPD_transp_1_N"/>
    <property type="match status" value="1"/>
</dbReference>
<dbReference type="EMBL" id="BAAAOF010000002">
    <property type="protein sequence ID" value="GAA1915626.1"/>
    <property type="molecule type" value="Genomic_DNA"/>
</dbReference>
<reference evidence="9 10" key="1">
    <citation type="journal article" date="2019" name="Int. J. Syst. Evol. Microbiol.">
        <title>The Global Catalogue of Microorganisms (GCM) 10K type strain sequencing project: providing services to taxonomists for standard genome sequencing and annotation.</title>
        <authorList>
            <consortium name="The Broad Institute Genomics Platform"/>
            <consortium name="The Broad Institute Genome Sequencing Center for Infectious Disease"/>
            <person name="Wu L."/>
            <person name="Ma J."/>
        </authorList>
    </citation>
    <scope>NUCLEOTIDE SEQUENCE [LARGE SCALE GENOMIC DNA]</scope>
    <source>
        <strain evidence="9 10">JCM 14900</strain>
    </source>
</reference>
<dbReference type="PROSITE" id="PS50928">
    <property type="entry name" value="ABC_TM1"/>
    <property type="match status" value="1"/>
</dbReference>
<organism evidence="9 10">
    <name type="scientific">Microbacterium aoyamense</name>
    <dbReference type="NCBI Taxonomy" id="344166"/>
    <lineage>
        <taxon>Bacteria</taxon>
        <taxon>Bacillati</taxon>
        <taxon>Actinomycetota</taxon>
        <taxon>Actinomycetes</taxon>
        <taxon>Micrococcales</taxon>
        <taxon>Microbacteriaceae</taxon>
        <taxon>Microbacterium</taxon>
    </lineage>
</organism>
<feature type="transmembrane region" description="Helical" evidence="7">
    <location>
        <begin position="180"/>
        <end position="200"/>
    </location>
</feature>
<dbReference type="PANTHER" id="PTHR43163:SF6">
    <property type="entry name" value="DIPEPTIDE TRANSPORT SYSTEM PERMEASE PROTEIN DPPB-RELATED"/>
    <property type="match status" value="1"/>
</dbReference>
<comment type="similarity">
    <text evidence="7">Belongs to the binding-protein-dependent transport system permease family.</text>
</comment>
<dbReference type="Gene3D" id="1.10.3720.10">
    <property type="entry name" value="MetI-like"/>
    <property type="match status" value="1"/>
</dbReference>
<proteinExistence type="inferred from homology"/>
<keyword evidence="10" id="KW-1185">Reference proteome</keyword>
<dbReference type="CDD" id="cd06261">
    <property type="entry name" value="TM_PBP2"/>
    <property type="match status" value="1"/>
</dbReference>
<evidence type="ECO:0000256" key="5">
    <source>
        <dbReference type="ARBA" id="ARBA00022989"/>
    </source>
</evidence>
<sequence length="317" mass="33596">MRLMYKLILSRLALAIPQLLLLSFLVFLLMYLIPGSPAAAILGAAANPESIARLEAQLGLDQPFLVRLGQYYAGLFQGDFGTSFVSGRPVMELFLERLPATLSLMFGGLVVAISLGLVLGIIGGTKPGSIRDRVATTFSSVSMSLPEFWVGIVLLLLFAVQLKIFPVVSYVPFAVDPAGWAFGLILPAIALGLGGAALIARQTRTAMSVTMSSRFVDSLTAVGVPRSRVVMRYGFKNALVPVLASTGITVSIMLGASFSVEKVFAYPGIGALMLRSVTGKDFAVVQGGVLLIAIMVIVVNLIIDVSYGVLNPKSRPS</sequence>
<comment type="caution">
    <text evidence="9">The sequence shown here is derived from an EMBL/GenBank/DDBJ whole genome shotgun (WGS) entry which is preliminary data.</text>
</comment>
<comment type="subcellular location">
    <subcellularLocation>
        <location evidence="1 7">Cell membrane</location>
        <topology evidence="1 7">Multi-pass membrane protein</topology>
    </subcellularLocation>
</comment>
<keyword evidence="6 7" id="KW-0472">Membrane</keyword>
<evidence type="ECO:0000256" key="2">
    <source>
        <dbReference type="ARBA" id="ARBA00022448"/>
    </source>
</evidence>
<dbReference type="Proteomes" id="UP001501343">
    <property type="component" value="Unassembled WGS sequence"/>
</dbReference>